<dbReference type="SUPFAM" id="SSF56601">
    <property type="entry name" value="beta-lactamase/transpeptidase-like"/>
    <property type="match status" value="1"/>
</dbReference>
<dbReference type="AlphaFoldDB" id="X0YTS8"/>
<feature type="domain" description="Beta-lactamase-related" evidence="1">
    <location>
        <begin position="2"/>
        <end position="185"/>
    </location>
</feature>
<sequence>CYGYQNSIFSLVDPVVRQATKLPYKTLVEQRIFKPLEMNTASIGYQAFIDNPNHAEPHARRKGQWKTVAVQPNYYRAAPAAGVNASILDMGKWLQAQLGGKPEILSPGLLGNLSEPRVKTRREMYRKQWKTMLSSAHYGLGWRVYQLGEERLIYHGGWVSGFRADVAFSPQHNIGIVVLLNAESSGISELTTRFWQMTLAP</sequence>
<dbReference type="InterPro" id="IPR050491">
    <property type="entry name" value="AmpC-like"/>
</dbReference>
<dbReference type="PANTHER" id="PTHR46825">
    <property type="entry name" value="D-ALANYL-D-ALANINE-CARBOXYPEPTIDASE/ENDOPEPTIDASE AMPH"/>
    <property type="match status" value="1"/>
</dbReference>
<reference evidence="2" key="1">
    <citation type="journal article" date="2014" name="Front. Microbiol.">
        <title>High frequency of phylogenetically diverse reductive dehalogenase-homologous genes in deep subseafloor sedimentary metagenomes.</title>
        <authorList>
            <person name="Kawai M."/>
            <person name="Futagami T."/>
            <person name="Toyoda A."/>
            <person name="Takaki Y."/>
            <person name="Nishi S."/>
            <person name="Hori S."/>
            <person name="Arai W."/>
            <person name="Tsubouchi T."/>
            <person name="Morono Y."/>
            <person name="Uchiyama I."/>
            <person name="Ito T."/>
            <person name="Fujiyama A."/>
            <person name="Inagaki F."/>
            <person name="Takami H."/>
        </authorList>
    </citation>
    <scope>NUCLEOTIDE SEQUENCE</scope>
    <source>
        <strain evidence="2">Expedition CK06-06</strain>
    </source>
</reference>
<comment type="caution">
    <text evidence="2">The sequence shown here is derived from an EMBL/GenBank/DDBJ whole genome shotgun (WGS) entry which is preliminary data.</text>
</comment>
<dbReference type="Gene3D" id="3.40.710.10">
    <property type="entry name" value="DD-peptidase/beta-lactamase superfamily"/>
    <property type="match status" value="1"/>
</dbReference>
<dbReference type="PANTHER" id="PTHR46825:SF15">
    <property type="entry name" value="BETA-LACTAMASE-RELATED DOMAIN-CONTAINING PROTEIN"/>
    <property type="match status" value="1"/>
</dbReference>
<feature type="non-terminal residue" evidence="2">
    <location>
        <position position="1"/>
    </location>
</feature>
<name>X0YTS8_9ZZZZ</name>
<dbReference type="InterPro" id="IPR001466">
    <property type="entry name" value="Beta-lactam-related"/>
</dbReference>
<organism evidence="2">
    <name type="scientific">marine sediment metagenome</name>
    <dbReference type="NCBI Taxonomy" id="412755"/>
    <lineage>
        <taxon>unclassified sequences</taxon>
        <taxon>metagenomes</taxon>
        <taxon>ecological metagenomes</taxon>
    </lineage>
</organism>
<accession>X0YTS8</accession>
<dbReference type="Pfam" id="PF00144">
    <property type="entry name" value="Beta-lactamase"/>
    <property type="match status" value="1"/>
</dbReference>
<gene>
    <name evidence="2" type="ORF">S01H4_14172</name>
</gene>
<protein>
    <recommendedName>
        <fullName evidence="1">Beta-lactamase-related domain-containing protein</fullName>
    </recommendedName>
</protein>
<evidence type="ECO:0000313" key="2">
    <source>
        <dbReference type="EMBL" id="GAG59660.1"/>
    </source>
</evidence>
<proteinExistence type="predicted"/>
<dbReference type="InterPro" id="IPR012338">
    <property type="entry name" value="Beta-lactam/transpept-like"/>
</dbReference>
<evidence type="ECO:0000259" key="1">
    <source>
        <dbReference type="Pfam" id="PF00144"/>
    </source>
</evidence>
<dbReference type="EMBL" id="BART01006218">
    <property type="protein sequence ID" value="GAG59660.1"/>
    <property type="molecule type" value="Genomic_DNA"/>
</dbReference>